<dbReference type="Proteomes" id="UP000694429">
    <property type="component" value="Chromosome 9"/>
</dbReference>
<reference evidence="2" key="2">
    <citation type="submission" date="2025-08" db="UniProtKB">
        <authorList>
            <consortium name="Ensembl"/>
        </authorList>
    </citation>
    <scope>IDENTIFICATION</scope>
</reference>
<feature type="signal peptide" evidence="1">
    <location>
        <begin position="1"/>
        <end position="20"/>
    </location>
</feature>
<proteinExistence type="predicted"/>
<sequence>MCTFLPIFPLLSLSPPLSEVASWLKLPSTTGQPKPQPAAPLPLWDLVSCFFRLWFGERNQHGNDPPPPPPQKPLNNSFWRVFAFLLAV</sequence>
<accession>A0A8C0NRN3</accession>
<keyword evidence="1" id="KW-0732">Signal</keyword>
<evidence type="ECO:0000256" key="1">
    <source>
        <dbReference type="SAM" id="SignalP"/>
    </source>
</evidence>
<evidence type="ECO:0008006" key="4">
    <source>
        <dbReference type="Google" id="ProtNLM"/>
    </source>
</evidence>
<protein>
    <recommendedName>
        <fullName evidence="4">Secreted protein</fullName>
    </recommendedName>
</protein>
<reference evidence="2" key="1">
    <citation type="submission" date="2019-03" db="EMBL/GenBank/DDBJ databases">
        <authorList>
            <person name="Warren W.C."/>
            <person name="Johnson G.S."/>
        </authorList>
    </citation>
    <scope>NUCLEOTIDE SEQUENCE [LARGE SCALE GENOMIC DNA]</scope>
    <source>
        <strain evidence="2">Basenji</strain>
    </source>
</reference>
<feature type="chain" id="PRO_5034448850" description="Secreted protein" evidence="1">
    <location>
        <begin position="21"/>
        <end position="88"/>
    </location>
</feature>
<name>A0A8C0NRN3_CANLF</name>
<dbReference type="AlphaFoldDB" id="A0A8C0NRN3"/>
<organism evidence="2 3">
    <name type="scientific">Canis lupus familiaris</name>
    <name type="common">Dog</name>
    <name type="synonym">Canis familiaris</name>
    <dbReference type="NCBI Taxonomy" id="9615"/>
    <lineage>
        <taxon>Eukaryota</taxon>
        <taxon>Metazoa</taxon>
        <taxon>Chordata</taxon>
        <taxon>Craniata</taxon>
        <taxon>Vertebrata</taxon>
        <taxon>Euteleostomi</taxon>
        <taxon>Mammalia</taxon>
        <taxon>Eutheria</taxon>
        <taxon>Laurasiatheria</taxon>
        <taxon>Carnivora</taxon>
        <taxon>Caniformia</taxon>
        <taxon>Canidae</taxon>
        <taxon>Canis</taxon>
    </lineage>
</organism>
<dbReference type="Ensembl" id="ENSCAFT00030031819.1">
    <property type="protein sequence ID" value="ENSCAFP00030027745.1"/>
    <property type="gene ID" value="ENSCAFG00030017265.1"/>
</dbReference>
<evidence type="ECO:0000313" key="3">
    <source>
        <dbReference type="Proteomes" id="UP000694429"/>
    </source>
</evidence>
<evidence type="ECO:0000313" key="2">
    <source>
        <dbReference type="Ensembl" id="ENSCAFP00030027745.1"/>
    </source>
</evidence>